<gene>
    <name evidence="1" type="ORF">A8926_4010</name>
</gene>
<proteinExistence type="predicted"/>
<sequence>MITELAVPADQEFLEQFGESPQQGEEPWIRYVTIPTGDGELHVSFDTAESSVRFDWYRGDDLIWHCYREQATTLQIETSEEETRLAATFESEDMKGQLNVRVYPHVAIHDSTLRG</sequence>
<dbReference type="RefSeq" id="WP_010696183.1">
    <property type="nucleotide sequence ID" value="NZ_CP061007.1"/>
</dbReference>
<dbReference type="EMBL" id="PJNB01000001">
    <property type="protein sequence ID" value="PKW16199.1"/>
    <property type="molecule type" value="Genomic_DNA"/>
</dbReference>
<reference evidence="1" key="1">
    <citation type="submission" date="2017-12" db="EMBL/GenBank/DDBJ databases">
        <title>Sequencing the genomes of 1000 Actinobacteria strains.</title>
        <authorList>
            <person name="Klenk H.-P."/>
        </authorList>
    </citation>
    <scope>NUCLEOTIDE SEQUENCE [LARGE SCALE GENOMIC DNA]</scope>
    <source>
        <strain evidence="1">DSM 44228</strain>
    </source>
</reference>
<dbReference type="OrthoDB" id="4555333at2"/>
<dbReference type="Proteomes" id="UP000233786">
    <property type="component" value="Unassembled WGS sequence"/>
</dbReference>
<evidence type="ECO:0000313" key="2">
    <source>
        <dbReference type="Proteomes" id="UP000233786"/>
    </source>
</evidence>
<keyword evidence="2" id="KW-1185">Reference proteome</keyword>
<organism evidence="1 2">
    <name type="scientific">Saccharopolyspora spinosa</name>
    <dbReference type="NCBI Taxonomy" id="60894"/>
    <lineage>
        <taxon>Bacteria</taxon>
        <taxon>Bacillati</taxon>
        <taxon>Actinomycetota</taxon>
        <taxon>Actinomycetes</taxon>
        <taxon>Pseudonocardiales</taxon>
        <taxon>Pseudonocardiaceae</taxon>
        <taxon>Saccharopolyspora</taxon>
    </lineage>
</organism>
<accession>A0A2N3XZW7</accession>
<dbReference type="AlphaFoldDB" id="A0A2N3XZW7"/>
<protein>
    <submittedName>
        <fullName evidence="1">Uncharacterized protein</fullName>
    </submittedName>
</protein>
<name>A0A2N3XZW7_SACSN</name>
<comment type="caution">
    <text evidence="1">The sequence shown here is derived from an EMBL/GenBank/DDBJ whole genome shotgun (WGS) entry which is preliminary data.</text>
</comment>
<evidence type="ECO:0000313" key="1">
    <source>
        <dbReference type="EMBL" id="PKW16199.1"/>
    </source>
</evidence>